<dbReference type="CDD" id="cd05233">
    <property type="entry name" value="SDR_c"/>
    <property type="match status" value="1"/>
</dbReference>
<dbReference type="GO" id="GO:0016491">
    <property type="term" value="F:oxidoreductase activity"/>
    <property type="evidence" value="ECO:0007669"/>
    <property type="project" value="UniProtKB-KW"/>
</dbReference>
<dbReference type="FunFam" id="3.40.50.720:FF:000084">
    <property type="entry name" value="Short-chain dehydrogenase reductase"/>
    <property type="match status" value="1"/>
</dbReference>
<dbReference type="Pfam" id="PF13561">
    <property type="entry name" value="adh_short_C2"/>
    <property type="match status" value="1"/>
</dbReference>
<dbReference type="Gene3D" id="3.40.50.720">
    <property type="entry name" value="NAD(P)-binding Rossmann-like Domain"/>
    <property type="match status" value="1"/>
</dbReference>
<organism evidence="4">
    <name type="scientific">freshwater metagenome</name>
    <dbReference type="NCBI Taxonomy" id="449393"/>
    <lineage>
        <taxon>unclassified sequences</taxon>
        <taxon>metagenomes</taxon>
        <taxon>ecological metagenomes</taxon>
    </lineage>
</organism>
<dbReference type="PANTHER" id="PTHR43639:SF1">
    <property type="entry name" value="SHORT-CHAIN DEHYDROGENASE_REDUCTASE FAMILY PROTEIN"/>
    <property type="match status" value="1"/>
</dbReference>
<protein>
    <submittedName>
        <fullName evidence="4">Unannotated protein</fullName>
    </submittedName>
</protein>
<feature type="domain" description="Ketoreductase" evidence="3">
    <location>
        <begin position="15"/>
        <end position="199"/>
    </location>
</feature>
<gene>
    <name evidence="4" type="ORF">UFOPK2399_00072</name>
</gene>
<evidence type="ECO:0000256" key="2">
    <source>
        <dbReference type="ARBA" id="ARBA00023002"/>
    </source>
</evidence>
<evidence type="ECO:0000256" key="1">
    <source>
        <dbReference type="ARBA" id="ARBA00006484"/>
    </source>
</evidence>
<dbReference type="EMBL" id="CAEZXP010000001">
    <property type="protein sequence ID" value="CAB4682941.1"/>
    <property type="molecule type" value="Genomic_DNA"/>
</dbReference>
<dbReference type="PANTHER" id="PTHR43639">
    <property type="entry name" value="OXIDOREDUCTASE, SHORT-CHAIN DEHYDROGENASE/REDUCTASE FAMILY (AFU_ORTHOLOGUE AFUA_5G02870)"/>
    <property type="match status" value="1"/>
</dbReference>
<dbReference type="AlphaFoldDB" id="A0A6J6N8J3"/>
<comment type="similarity">
    <text evidence="1">Belongs to the short-chain dehydrogenases/reductases (SDR) family.</text>
</comment>
<dbReference type="InterPro" id="IPR057326">
    <property type="entry name" value="KR_dom"/>
</dbReference>
<dbReference type="InterPro" id="IPR036291">
    <property type="entry name" value="NAD(P)-bd_dom_sf"/>
</dbReference>
<dbReference type="NCBIfam" id="NF005559">
    <property type="entry name" value="PRK07231.1"/>
    <property type="match status" value="1"/>
</dbReference>
<dbReference type="PROSITE" id="PS00061">
    <property type="entry name" value="ADH_SHORT"/>
    <property type="match status" value="1"/>
</dbReference>
<dbReference type="PRINTS" id="PR00081">
    <property type="entry name" value="GDHRDH"/>
</dbReference>
<keyword evidence="2" id="KW-0560">Oxidoreductase</keyword>
<accession>A0A6J6N8J3</accession>
<reference evidence="4" key="1">
    <citation type="submission" date="2020-05" db="EMBL/GenBank/DDBJ databases">
        <authorList>
            <person name="Chiriac C."/>
            <person name="Salcher M."/>
            <person name="Ghai R."/>
            <person name="Kavagutti S V."/>
        </authorList>
    </citation>
    <scope>NUCLEOTIDE SEQUENCE</scope>
</reference>
<dbReference type="SUPFAM" id="SSF51735">
    <property type="entry name" value="NAD(P)-binding Rossmann-fold domains"/>
    <property type="match status" value="1"/>
</dbReference>
<proteinExistence type="inferred from homology"/>
<evidence type="ECO:0000259" key="3">
    <source>
        <dbReference type="SMART" id="SM00822"/>
    </source>
</evidence>
<sequence length="258" mass="26011">MSVPPVAGLLSLDGHVAVVTGASQGIGAAIAVRLAEAGASVVLGQRADASAVVSLIEERGGRAGSVSTDLSVVGDAETLLGEARARFGTPTILVNNAASQPVKSFVDLTESDWDDVFRTNVTGAAATLAAFARLRIAEGGGGAVVNIGSIEGLRPAVGHVHYAASKAALAQLTRGAALELGPHAIRVNLVAPGLTWSPTLEATWPEGVARWLDAVALGRLGMPSDVADAVLFLASDAARFVTGVELPVDGGVLARPAF</sequence>
<evidence type="ECO:0000313" key="4">
    <source>
        <dbReference type="EMBL" id="CAB4682941.1"/>
    </source>
</evidence>
<dbReference type="SMART" id="SM00822">
    <property type="entry name" value="PKS_KR"/>
    <property type="match status" value="1"/>
</dbReference>
<dbReference type="InterPro" id="IPR002347">
    <property type="entry name" value="SDR_fam"/>
</dbReference>
<dbReference type="InterPro" id="IPR020904">
    <property type="entry name" value="Sc_DH/Rdtase_CS"/>
</dbReference>
<name>A0A6J6N8J3_9ZZZZ</name>
<dbReference type="PRINTS" id="PR00080">
    <property type="entry name" value="SDRFAMILY"/>
</dbReference>